<sequence>MTKALEMKAQAIDEVIDREGGYVNHPKDKGGPTKYGITEAKAREHGYQGHMADLTRAFAVRVYEADFWDRLRLDEVSQYSPELAVYLFDFGVNSGTGRAAKFLQRLLNSLNHCGEHYPDIRVDGAVGRMTLQSLKGFYAKRGESGMNVLAHAVNGLRIAFCVGITEDNESQEVFAFGWLSRIVNL</sequence>
<dbReference type="InterPro" id="IPR008565">
    <property type="entry name" value="TtsA-like_GH18_dom"/>
</dbReference>
<dbReference type="Gene3D" id="1.20.141.10">
    <property type="entry name" value="Chitosanase, subunit A, domain 1"/>
    <property type="match status" value="1"/>
</dbReference>
<evidence type="ECO:0008006" key="5">
    <source>
        <dbReference type="Google" id="ProtNLM"/>
    </source>
</evidence>
<dbReference type="InterPro" id="IPR018537">
    <property type="entry name" value="Peptidoglycan-bd_3"/>
</dbReference>
<accession>A0A7K0GMU8</accession>
<comment type="caution">
    <text evidence="3">The sequence shown here is derived from an EMBL/GenBank/DDBJ whole genome shotgun (WGS) entry which is preliminary data.</text>
</comment>
<gene>
    <name evidence="3" type="ORF">GKD59_21695</name>
</gene>
<dbReference type="SMR" id="A0A7K0GMU8"/>
<reference evidence="3 4" key="1">
    <citation type="journal article" date="2019" name="Nat. Med.">
        <title>A library of human gut bacterial isolates paired with longitudinal multiomics data enables mechanistic microbiome research.</title>
        <authorList>
            <person name="Poyet M."/>
            <person name="Groussin M."/>
            <person name="Gibbons S.M."/>
            <person name="Avila-Pacheco J."/>
            <person name="Jiang X."/>
            <person name="Kearney S.M."/>
            <person name="Perrotta A.R."/>
            <person name="Berdy B."/>
            <person name="Zhao S."/>
            <person name="Lieberman T.D."/>
            <person name="Swanson P.K."/>
            <person name="Smith M."/>
            <person name="Roesemann S."/>
            <person name="Alexander J.E."/>
            <person name="Rich S.A."/>
            <person name="Livny J."/>
            <person name="Vlamakis H."/>
            <person name="Clish C."/>
            <person name="Bullock K."/>
            <person name="Deik A."/>
            <person name="Scott J."/>
            <person name="Pierce K.A."/>
            <person name="Xavier R.J."/>
            <person name="Alm E.J."/>
        </authorList>
    </citation>
    <scope>NUCLEOTIDE SEQUENCE [LARGE SCALE GENOMIC DNA]</scope>
    <source>
        <strain evidence="3 4">BIOML-A41</strain>
    </source>
</reference>
<dbReference type="Pfam" id="PF05838">
    <property type="entry name" value="Glyco_hydro_108"/>
    <property type="match status" value="1"/>
</dbReference>
<feature type="domain" description="TtsA-like Glycoside hydrolase family 108" evidence="1">
    <location>
        <begin position="13"/>
        <end position="95"/>
    </location>
</feature>
<dbReference type="AlphaFoldDB" id="A0A7K0GMU8"/>
<name>A0A7K0GMU8_PARDI</name>
<dbReference type="InterPro" id="IPR023346">
    <property type="entry name" value="Lysozyme-like_dom_sf"/>
</dbReference>
<dbReference type="RefSeq" id="WP_016063672.1">
    <property type="nucleotide sequence ID" value="NZ_WKLT01000035.1"/>
</dbReference>
<dbReference type="Proteomes" id="UP000463337">
    <property type="component" value="Unassembled WGS sequence"/>
</dbReference>
<evidence type="ECO:0000313" key="3">
    <source>
        <dbReference type="EMBL" id="MRY60466.1"/>
    </source>
</evidence>
<evidence type="ECO:0000313" key="4">
    <source>
        <dbReference type="Proteomes" id="UP000463337"/>
    </source>
</evidence>
<protein>
    <recommendedName>
        <fullName evidence="5">Peptidoglycan domain protein</fullName>
    </recommendedName>
</protein>
<feature type="domain" description="Peptidoglycan binding" evidence="2">
    <location>
        <begin position="99"/>
        <end position="183"/>
    </location>
</feature>
<evidence type="ECO:0000259" key="1">
    <source>
        <dbReference type="Pfam" id="PF05838"/>
    </source>
</evidence>
<dbReference type="CDD" id="cd13926">
    <property type="entry name" value="N-acetylmuramidase_GH108"/>
    <property type="match status" value="1"/>
</dbReference>
<organism evidence="3 4">
    <name type="scientific">Parabacteroides distasonis</name>
    <dbReference type="NCBI Taxonomy" id="823"/>
    <lineage>
        <taxon>Bacteria</taxon>
        <taxon>Pseudomonadati</taxon>
        <taxon>Bacteroidota</taxon>
        <taxon>Bacteroidia</taxon>
        <taxon>Bacteroidales</taxon>
        <taxon>Tannerellaceae</taxon>
        <taxon>Parabacteroides</taxon>
    </lineage>
</organism>
<evidence type="ECO:0000259" key="2">
    <source>
        <dbReference type="Pfam" id="PF09374"/>
    </source>
</evidence>
<proteinExistence type="predicted"/>
<dbReference type="EMBL" id="WKLT01000035">
    <property type="protein sequence ID" value="MRY60466.1"/>
    <property type="molecule type" value="Genomic_DNA"/>
</dbReference>
<dbReference type="Pfam" id="PF09374">
    <property type="entry name" value="PG_binding_3"/>
    <property type="match status" value="1"/>
</dbReference>
<dbReference type="SUPFAM" id="SSF53955">
    <property type="entry name" value="Lysozyme-like"/>
    <property type="match status" value="1"/>
</dbReference>